<feature type="transmembrane region" description="Helical" evidence="6">
    <location>
        <begin position="234"/>
        <end position="256"/>
    </location>
</feature>
<dbReference type="SUPFAM" id="SSF56281">
    <property type="entry name" value="Metallo-hydrolase/oxidoreductase"/>
    <property type="match status" value="1"/>
</dbReference>
<feature type="transmembrane region" description="Helical" evidence="6">
    <location>
        <begin position="424"/>
        <end position="444"/>
    </location>
</feature>
<proteinExistence type="predicted"/>
<evidence type="ECO:0000256" key="2">
    <source>
        <dbReference type="ARBA" id="ARBA00022475"/>
    </source>
</evidence>
<feature type="transmembrane region" description="Helical" evidence="6">
    <location>
        <begin position="386"/>
        <end position="412"/>
    </location>
</feature>
<sequence length="759" mass="75654">MVPVAAAAWGAGLVGVLAPDLAGWLAVAGGLVCAASAIRMAVRGPTVALSIVGVGAAFAAAVAAQVWLAEPSRSEARAWTSDGDAFVTATIDVETKVRRVGENLWFDGDATTLRVGHATADVALPVTVAVPVDALAERAALDLGAVVEIRGSARAADAGDRAVLVVFADAVRAVAEPHGVLAVAAALRDGFAGDVVAGLPEPGAGLLPGLAVGDTRAIPPELDADMKASSLTHLTAVSGANCAIVVGLAFGLAALLRLPRPLRFVLAGAVLAGFVVLVTPEPSVVRAASMAGIAMLSLLAGRAGAGVPALAAAVVILLLVDPWLATSYGFALSAAATAALLLLAGPLARGLERVMPRLLALAIAVPLSAQLACGPIILLLAPAVPLYGVVANLVAAPAAPAATVVGLLACVLQGLPVVAQGLAAVAWAPAAWIAQTAHVFAALPGAAVPWWGGLGGFVALAIVDAATVVVILRPAHVRTAVRRAAAAVLAIAVGAGAGAGALGGVAGPLTTPAGWSIALCDVEQGDAIVLRSSDAVALVDTGPEPEALRACLARLGVDRIEMLVLTHFDLDHVGGVEAVAGRTGTLLHGPVGDDGSEWIAQARAQDVVEASAGMTGRLAEAEWRVLWPRPASRAFPEGNDASVVIEFAGAGVPRTLLLGDLGASAQSVLLATGAVSADYDVVKVAHHGSADQDGELYRLAAPDLALVGVGADNDYGHPTDVVLAELAAIGAAVARTDLDGLVLAGQDARGLWVWREKGG</sequence>
<keyword evidence="4 6" id="KW-1133">Transmembrane helix</keyword>
<feature type="domain" description="Metallo-beta-lactamase" evidence="7">
    <location>
        <begin position="524"/>
        <end position="686"/>
    </location>
</feature>
<dbReference type="InterPro" id="IPR036866">
    <property type="entry name" value="RibonucZ/Hydroxyglut_hydro"/>
</dbReference>
<comment type="caution">
    <text evidence="8">The sequence shown here is derived from an EMBL/GenBank/DDBJ whole genome shotgun (WGS) entry which is preliminary data.</text>
</comment>
<comment type="subcellular location">
    <subcellularLocation>
        <location evidence="1">Cell membrane</location>
        <topology evidence="1">Multi-pass membrane protein</topology>
    </subcellularLocation>
</comment>
<keyword evidence="5 6" id="KW-0472">Membrane</keyword>
<dbReference type="EMBL" id="BAABKO010000001">
    <property type="protein sequence ID" value="GAA4765487.1"/>
    <property type="molecule type" value="Genomic_DNA"/>
</dbReference>
<evidence type="ECO:0000256" key="5">
    <source>
        <dbReference type="ARBA" id="ARBA00023136"/>
    </source>
</evidence>
<gene>
    <name evidence="8" type="ORF">GCM10023351_05510</name>
</gene>
<dbReference type="Pfam" id="PF00753">
    <property type="entry name" value="Lactamase_B"/>
    <property type="match status" value="1"/>
</dbReference>
<feature type="transmembrane region" description="Helical" evidence="6">
    <location>
        <begin position="484"/>
        <end position="506"/>
    </location>
</feature>
<organism evidence="8 9">
    <name type="scientific">Microbacterium gilvum</name>
    <dbReference type="NCBI Taxonomy" id="1336204"/>
    <lineage>
        <taxon>Bacteria</taxon>
        <taxon>Bacillati</taxon>
        <taxon>Actinomycetota</taxon>
        <taxon>Actinomycetes</taxon>
        <taxon>Micrococcales</taxon>
        <taxon>Microbacteriaceae</taxon>
        <taxon>Microbacterium</taxon>
    </lineage>
</organism>
<feature type="transmembrane region" description="Helical" evidence="6">
    <location>
        <begin position="325"/>
        <end position="346"/>
    </location>
</feature>
<dbReference type="Gene3D" id="3.60.15.10">
    <property type="entry name" value="Ribonuclease Z/Hydroxyacylglutathione hydrolase-like"/>
    <property type="match status" value="1"/>
</dbReference>
<dbReference type="NCBIfam" id="TIGR00360">
    <property type="entry name" value="ComEC_N-term"/>
    <property type="match status" value="1"/>
</dbReference>
<evidence type="ECO:0000256" key="1">
    <source>
        <dbReference type="ARBA" id="ARBA00004651"/>
    </source>
</evidence>
<dbReference type="Pfam" id="PF03772">
    <property type="entry name" value="Competence"/>
    <property type="match status" value="1"/>
</dbReference>
<dbReference type="PANTHER" id="PTHR30619">
    <property type="entry name" value="DNA INTERNALIZATION/COMPETENCE PROTEIN COMEC/REC2"/>
    <property type="match status" value="1"/>
</dbReference>
<feature type="transmembrane region" description="Helical" evidence="6">
    <location>
        <begin position="262"/>
        <end position="279"/>
    </location>
</feature>
<evidence type="ECO:0000256" key="6">
    <source>
        <dbReference type="SAM" id="Phobius"/>
    </source>
</evidence>
<dbReference type="InterPro" id="IPR001279">
    <property type="entry name" value="Metallo-B-lactamas"/>
</dbReference>
<keyword evidence="2" id="KW-1003">Cell membrane</keyword>
<dbReference type="PANTHER" id="PTHR30619:SF1">
    <property type="entry name" value="RECOMBINATION PROTEIN 2"/>
    <property type="match status" value="1"/>
</dbReference>
<evidence type="ECO:0000256" key="3">
    <source>
        <dbReference type="ARBA" id="ARBA00022692"/>
    </source>
</evidence>
<keyword evidence="3 6" id="KW-0812">Transmembrane</keyword>
<feature type="transmembrane region" description="Helical" evidence="6">
    <location>
        <begin position="358"/>
        <end position="380"/>
    </location>
</feature>
<dbReference type="Proteomes" id="UP001501645">
    <property type="component" value="Unassembled WGS sequence"/>
</dbReference>
<dbReference type="InterPro" id="IPR004477">
    <property type="entry name" value="ComEC_N"/>
</dbReference>
<name>A0ABP8ZTD6_9MICO</name>
<evidence type="ECO:0000313" key="8">
    <source>
        <dbReference type="EMBL" id="GAA4765487.1"/>
    </source>
</evidence>
<feature type="transmembrane region" description="Helical" evidence="6">
    <location>
        <begin position="44"/>
        <end position="68"/>
    </location>
</feature>
<dbReference type="InterPro" id="IPR052159">
    <property type="entry name" value="Competence_DNA_uptake"/>
</dbReference>
<evidence type="ECO:0000256" key="4">
    <source>
        <dbReference type="ARBA" id="ARBA00022989"/>
    </source>
</evidence>
<feature type="transmembrane region" description="Helical" evidence="6">
    <location>
        <begin position="450"/>
        <end position="472"/>
    </location>
</feature>
<keyword evidence="9" id="KW-1185">Reference proteome</keyword>
<feature type="transmembrane region" description="Helical" evidence="6">
    <location>
        <begin position="291"/>
        <end position="319"/>
    </location>
</feature>
<evidence type="ECO:0000313" key="9">
    <source>
        <dbReference type="Proteomes" id="UP001501645"/>
    </source>
</evidence>
<protein>
    <submittedName>
        <fullName evidence="8">ComEC/Rec2 family competence protein</fullName>
    </submittedName>
</protein>
<dbReference type="SMART" id="SM00849">
    <property type="entry name" value="Lactamase_B"/>
    <property type="match status" value="1"/>
</dbReference>
<accession>A0ABP8ZTD6</accession>
<evidence type="ECO:0000259" key="7">
    <source>
        <dbReference type="SMART" id="SM00849"/>
    </source>
</evidence>
<reference evidence="9" key="1">
    <citation type="journal article" date="2019" name="Int. J. Syst. Evol. Microbiol.">
        <title>The Global Catalogue of Microorganisms (GCM) 10K type strain sequencing project: providing services to taxonomists for standard genome sequencing and annotation.</title>
        <authorList>
            <consortium name="The Broad Institute Genomics Platform"/>
            <consortium name="The Broad Institute Genome Sequencing Center for Infectious Disease"/>
            <person name="Wu L."/>
            <person name="Ma J."/>
        </authorList>
    </citation>
    <scope>NUCLEOTIDE SEQUENCE [LARGE SCALE GENOMIC DNA]</scope>
    <source>
        <strain evidence="9">JCM 18537</strain>
    </source>
</reference>